<name>A0ABW9QS01_9ACTN</name>
<feature type="transmembrane region" description="Helical" evidence="1">
    <location>
        <begin position="18"/>
        <end position="41"/>
    </location>
</feature>
<keyword evidence="1" id="KW-0812">Transmembrane</keyword>
<comment type="caution">
    <text evidence="2">The sequence shown here is derived from an EMBL/GenBank/DDBJ whole genome shotgun (WGS) entry which is preliminary data.</text>
</comment>
<keyword evidence="1" id="KW-0472">Membrane</keyword>
<protein>
    <recommendedName>
        <fullName evidence="4">DUF4333 domain-containing protein</fullName>
    </recommendedName>
</protein>
<accession>A0ABW9QS01</accession>
<dbReference type="Proteomes" id="UP000437736">
    <property type="component" value="Unassembled WGS sequence"/>
</dbReference>
<reference evidence="2 3" key="1">
    <citation type="submission" date="2019-11" db="EMBL/GenBank/DDBJ databases">
        <title>Acidiferrimicrobium australis gen. nov., sp. nov., an acidophilic and obligately heterotrophic, member of the Actinobacteria that catalyses dissimilatory oxido- reduction of iron isolated from metal-rich acidic water in Chile.</title>
        <authorList>
            <person name="Gonzalez D."/>
            <person name="Huber K."/>
            <person name="Hedrich S."/>
            <person name="Rojas-Villalobos C."/>
            <person name="Quatrini R."/>
            <person name="Dinamarca M.A."/>
            <person name="Schwarz A."/>
            <person name="Canales C."/>
            <person name="Nancucheo I."/>
        </authorList>
    </citation>
    <scope>NUCLEOTIDE SEQUENCE [LARGE SCALE GENOMIC DNA]</scope>
    <source>
        <strain evidence="2 3">USS-CCA1</strain>
    </source>
</reference>
<organism evidence="2 3">
    <name type="scientific">Acidiferrimicrobium australe</name>
    <dbReference type="NCBI Taxonomy" id="2664430"/>
    <lineage>
        <taxon>Bacteria</taxon>
        <taxon>Bacillati</taxon>
        <taxon>Actinomycetota</taxon>
        <taxon>Acidimicrobiia</taxon>
        <taxon>Acidimicrobiales</taxon>
        <taxon>Acidimicrobiaceae</taxon>
        <taxon>Acidiferrimicrobium</taxon>
    </lineage>
</organism>
<gene>
    <name evidence="2" type="ORF">GHK86_07780</name>
</gene>
<keyword evidence="3" id="KW-1185">Reference proteome</keyword>
<keyword evidence="1" id="KW-1133">Transmembrane helix</keyword>
<sequence>MTTTAETPAAPPRPRRGYWIPGLIALTFLVVVSVLFVLVGLQSHVGRTLQGPVVAGDLALDLESGGTTPNVHCPAQEPRRPGLSFDCTADRPGRAPVTIRVTETTATGGFRYRLLPAG</sequence>
<dbReference type="EMBL" id="WJHE01000345">
    <property type="protein sequence ID" value="MST32620.1"/>
    <property type="molecule type" value="Genomic_DNA"/>
</dbReference>
<evidence type="ECO:0008006" key="4">
    <source>
        <dbReference type="Google" id="ProtNLM"/>
    </source>
</evidence>
<proteinExistence type="predicted"/>
<evidence type="ECO:0000256" key="1">
    <source>
        <dbReference type="SAM" id="Phobius"/>
    </source>
</evidence>
<evidence type="ECO:0000313" key="3">
    <source>
        <dbReference type="Proteomes" id="UP000437736"/>
    </source>
</evidence>
<evidence type="ECO:0000313" key="2">
    <source>
        <dbReference type="EMBL" id="MST32620.1"/>
    </source>
</evidence>